<accession>T1JG71</accession>
<proteinExistence type="predicted"/>
<dbReference type="AlphaFoldDB" id="T1JG71"/>
<organism evidence="2 3">
    <name type="scientific">Strigamia maritima</name>
    <name type="common">European centipede</name>
    <name type="synonym">Geophilus maritimus</name>
    <dbReference type="NCBI Taxonomy" id="126957"/>
    <lineage>
        <taxon>Eukaryota</taxon>
        <taxon>Metazoa</taxon>
        <taxon>Ecdysozoa</taxon>
        <taxon>Arthropoda</taxon>
        <taxon>Myriapoda</taxon>
        <taxon>Chilopoda</taxon>
        <taxon>Pleurostigmophora</taxon>
        <taxon>Geophilomorpha</taxon>
        <taxon>Linotaeniidae</taxon>
        <taxon>Strigamia</taxon>
    </lineage>
</organism>
<feature type="signal peptide" evidence="1">
    <location>
        <begin position="1"/>
        <end position="26"/>
    </location>
</feature>
<reference evidence="2" key="2">
    <citation type="submission" date="2015-02" db="UniProtKB">
        <authorList>
            <consortium name="EnsemblMetazoa"/>
        </authorList>
    </citation>
    <scope>IDENTIFICATION</scope>
</reference>
<feature type="chain" id="PRO_5004579622" evidence="1">
    <location>
        <begin position="27"/>
        <end position="511"/>
    </location>
</feature>
<dbReference type="EnsemblMetazoa" id="SMAR012841-RA">
    <property type="protein sequence ID" value="SMAR012841-PA"/>
    <property type="gene ID" value="SMAR012841"/>
</dbReference>
<dbReference type="Proteomes" id="UP000014500">
    <property type="component" value="Unassembled WGS sequence"/>
</dbReference>
<keyword evidence="3" id="KW-1185">Reference proteome</keyword>
<protein>
    <submittedName>
        <fullName evidence="2">Uncharacterized protein</fullName>
    </submittedName>
</protein>
<reference evidence="3" key="1">
    <citation type="submission" date="2011-05" db="EMBL/GenBank/DDBJ databases">
        <authorList>
            <person name="Richards S.R."/>
            <person name="Qu J."/>
            <person name="Jiang H."/>
            <person name="Jhangiani S.N."/>
            <person name="Agravi P."/>
            <person name="Goodspeed R."/>
            <person name="Gross S."/>
            <person name="Mandapat C."/>
            <person name="Jackson L."/>
            <person name="Mathew T."/>
            <person name="Pu L."/>
            <person name="Thornton R."/>
            <person name="Saada N."/>
            <person name="Wilczek-Boney K.B."/>
            <person name="Lee S."/>
            <person name="Kovar C."/>
            <person name="Wu Y."/>
            <person name="Scherer S.E."/>
            <person name="Worley K.C."/>
            <person name="Muzny D.M."/>
            <person name="Gibbs R."/>
        </authorList>
    </citation>
    <scope>NUCLEOTIDE SEQUENCE</scope>
    <source>
        <strain evidence="3">Brora</strain>
    </source>
</reference>
<sequence length="511" mass="54566">MANYFLVCCWLRSVLVVTSFVTSSGGIKYYTVSSEFYDVLSEARAGGVDVRPKITSKSDGTYKISVTTSKGTRKLNEVSKSQVDLFAKLFTDSSLTITVVSQSGSNVKISVREASGESSARSSSSSFGGGTKSFTVSNKFYDFLNEARGGGTGVTPKITSKSDGTYTISITTNKGTRKLKNISKSLVDLFTQLFTNPNLKITLVSRSGSNVEISVSGETGGSSTYSSSSSGAEDVVFKNVKSKFIQLIEELHKKTGNSLTIQRKSDLTFLIGYGKEGLEFSHFKPAVVIELLISVFADPNFRYSAELGADGTYTLIAHNFRRHVEFHSLSAAIRTKGQQLTASSNALALITKDKNKKLVLAISLNGRASEEFKDTDIETVRYIALSTIYKNLHFKEKKSASGSITVYVKLPAIKYDYDLTIYKVYMKKVSDISKSFGGIFGNIFGWLSRLVSGVISGAASIVSGVGHFATNVVGSVLSGAGSILGSVGSGIGSVVGGVGKAVGGFFGHLFG</sequence>
<evidence type="ECO:0000313" key="3">
    <source>
        <dbReference type="Proteomes" id="UP000014500"/>
    </source>
</evidence>
<evidence type="ECO:0000256" key="1">
    <source>
        <dbReference type="SAM" id="SignalP"/>
    </source>
</evidence>
<name>T1JG71_STRMM</name>
<evidence type="ECO:0000313" key="2">
    <source>
        <dbReference type="EnsemblMetazoa" id="SMAR012841-PA"/>
    </source>
</evidence>
<keyword evidence="1" id="KW-0732">Signal</keyword>
<dbReference type="HOGENOM" id="CLU_533552_0_0_1"/>
<dbReference type="EMBL" id="JH432194">
    <property type="status" value="NOT_ANNOTATED_CDS"/>
    <property type="molecule type" value="Genomic_DNA"/>
</dbReference>
<dbReference type="PhylomeDB" id="T1JG71"/>